<evidence type="ECO:0000256" key="1">
    <source>
        <dbReference type="SAM" id="Phobius"/>
    </source>
</evidence>
<dbReference type="AlphaFoldDB" id="X1A316"/>
<reference evidence="2" key="1">
    <citation type="journal article" date="2014" name="Front. Microbiol.">
        <title>High frequency of phylogenetically diverse reductive dehalogenase-homologous genes in deep subseafloor sedimentary metagenomes.</title>
        <authorList>
            <person name="Kawai M."/>
            <person name="Futagami T."/>
            <person name="Toyoda A."/>
            <person name="Takaki Y."/>
            <person name="Nishi S."/>
            <person name="Hori S."/>
            <person name="Arai W."/>
            <person name="Tsubouchi T."/>
            <person name="Morono Y."/>
            <person name="Uchiyama I."/>
            <person name="Ito T."/>
            <person name="Fujiyama A."/>
            <person name="Inagaki F."/>
            <person name="Takami H."/>
        </authorList>
    </citation>
    <scope>NUCLEOTIDE SEQUENCE</scope>
    <source>
        <strain evidence="2">Expedition CK06-06</strain>
    </source>
</reference>
<keyword evidence="1" id="KW-0812">Transmembrane</keyword>
<keyword evidence="1" id="KW-1133">Transmembrane helix</keyword>
<evidence type="ECO:0000313" key="2">
    <source>
        <dbReference type="EMBL" id="GAG76144.1"/>
    </source>
</evidence>
<protein>
    <submittedName>
        <fullName evidence="2">Uncharacterized protein</fullName>
    </submittedName>
</protein>
<organism evidence="2">
    <name type="scientific">marine sediment metagenome</name>
    <dbReference type="NCBI Taxonomy" id="412755"/>
    <lineage>
        <taxon>unclassified sequences</taxon>
        <taxon>metagenomes</taxon>
        <taxon>ecological metagenomes</taxon>
    </lineage>
</organism>
<feature type="transmembrane region" description="Helical" evidence="1">
    <location>
        <begin position="53"/>
        <end position="79"/>
    </location>
</feature>
<gene>
    <name evidence="2" type="ORF">S01H4_27321</name>
</gene>
<keyword evidence="1" id="KW-0472">Membrane</keyword>
<feature type="transmembrane region" description="Helical" evidence="1">
    <location>
        <begin position="125"/>
        <end position="150"/>
    </location>
</feature>
<dbReference type="EMBL" id="BART01013332">
    <property type="protein sequence ID" value="GAG76144.1"/>
    <property type="molecule type" value="Genomic_DNA"/>
</dbReference>
<sequence length="154" mass="18147">MKMMKSNLMEQFEKDNPGKHAIWNDKITDRFKEWKKKYRDPKTIRREKWNERIGLIIGLIFFIFLLSIGPILLIQGIIISNDPKYLNFSAILIPMGIIFIIIPIAIFLFQILLMEVFNVHIPNGADYFFPLISYVIELVIFVIVEIIFIIPPYS</sequence>
<name>X1A316_9ZZZZ</name>
<proteinExistence type="predicted"/>
<feature type="transmembrane region" description="Helical" evidence="1">
    <location>
        <begin position="91"/>
        <end position="113"/>
    </location>
</feature>
<accession>X1A316</accession>
<comment type="caution">
    <text evidence="2">The sequence shown here is derived from an EMBL/GenBank/DDBJ whole genome shotgun (WGS) entry which is preliminary data.</text>
</comment>